<protein>
    <submittedName>
        <fullName evidence="1">Uncharacterized protein</fullName>
    </submittedName>
</protein>
<proteinExistence type="predicted"/>
<organism evidence="1">
    <name type="scientific">Cacopsylla melanoneura</name>
    <dbReference type="NCBI Taxonomy" id="428564"/>
    <lineage>
        <taxon>Eukaryota</taxon>
        <taxon>Metazoa</taxon>
        <taxon>Ecdysozoa</taxon>
        <taxon>Arthropoda</taxon>
        <taxon>Hexapoda</taxon>
        <taxon>Insecta</taxon>
        <taxon>Pterygota</taxon>
        <taxon>Neoptera</taxon>
        <taxon>Paraneoptera</taxon>
        <taxon>Hemiptera</taxon>
        <taxon>Sternorrhyncha</taxon>
        <taxon>Psylloidea</taxon>
        <taxon>Psyllidae</taxon>
        <taxon>Psyllinae</taxon>
        <taxon>Cacopsylla</taxon>
    </lineage>
</organism>
<evidence type="ECO:0000313" key="1">
    <source>
        <dbReference type="EMBL" id="CAG6630570.1"/>
    </source>
</evidence>
<sequence length="109" mass="12689">MDSFLSSLPCFSSTAYLLLGSIASMSTRFELFLKFVTNSLSLSPFFDFKVLSMSKRTEVHIYTYNFLRRQRYLQFSAQLLIKSILFLKSKRYNLRKIDGTILQGFEPST</sequence>
<dbReference type="AlphaFoldDB" id="A0A8D8QFH2"/>
<reference evidence="1" key="1">
    <citation type="submission" date="2021-05" db="EMBL/GenBank/DDBJ databases">
        <authorList>
            <person name="Alioto T."/>
            <person name="Alioto T."/>
            <person name="Gomez Garrido J."/>
        </authorList>
    </citation>
    <scope>NUCLEOTIDE SEQUENCE</scope>
</reference>
<name>A0A8D8QFH2_9HEMI</name>
<dbReference type="EMBL" id="HBUF01074208">
    <property type="protein sequence ID" value="CAG6630570.1"/>
    <property type="molecule type" value="Transcribed_RNA"/>
</dbReference>
<accession>A0A8D8QFH2</accession>